<evidence type="ECO:0000256" key="3">
    <source>
        <dbReference type="ARBA" id="ARBA00006972"/>
    </source>
</evidence>
<sequence>MSKIKYLLLLSRQGKVRLIRWYRSYDQREKALILREITTTVLSRKPRMCNILEYQDHKIVYKRYASLFFICGISPEDNELLTLEIIHRFVESMDRYFGNVCELDIIFNFSRAYNILDELIMCDGAFVESSKTSILTSMAIMDSVESNDSLEKVLS</sequence>
<dbReference type="GO" id="GO:0048203">
    <property type="term" value="P:vesicle targeting, trans-Golgi to endosome"/>
    <property type="evidence" value="ECO:0007669"/>
    <property type="project" value="EnsemblFungi"/>
</dbReference>
<keyword evidence="12" id="KW-1185">Reference proteome</keyword>
<dbReference type="GeneID" id="11468493"/>
<dbReference type="PIRSF" id="PIRSF015588">
    <property type="entry name" value="AP_complex_sigma"/>
    <property type="match status" value="1"/>
</dbReference>
<evidence type="ECO:0000256" key="7">
    <source>
        <dbReference type="ARBA" id="ARBA00023136"/>
    </source>
</evidence>
<dbReference type="CDD" id="cd14831">
    <property type="entry name" value="AP1_sigma"/>
    <property type="match status" value="1"/>
</dbReference>
<keyword evidence="4 9" id="KW-0813">Transport</keyword>
<keyword evidence="7 9" id="KW-0472">Membrane</keyword>
<dbReference type="GO" id="GO:0006886">
    <property type="term" value="P:intracellular protein transport"/>
    <property type="evidence" value="ECO:0007669"/>
    <property type="project" value="UniProtKB-UniRule"/>
</dbReference>
<evidence type="ECO:0000256" key="4">
    <source>
        <dbReference type="ARBA" id="ARBA00022448"/>
    </source>
</evidence>
<comment type="similarity">
    <text evidence="3 9">Belongs to the adaptor complexes small subunit family.</text>
</comment>
<feature type="domain" description="AP complex mu/sigma subunit" evidence="10">
    <location>
        <begin position="4"/>
        <end position="144"/>
    </location>
</feature>
<dbReference type="GO" id="GO:0005829">
    <property type="term" value="C:cytosol"/>
    <property type="evidence" value="ECO:0007669"/>
    <property type="project" value="GOC"/>
</dbReference>
<dbReference type="InterPro" id="IPR011012">
    <property type="entry name" value="Longin-like_dom_sf"/>
</dbReference>
<dbReference type="STRING" id="931890.G8JPF9"/>
<dbReference type="InterPro" id="IPR044733">
    <property type="entry name" value="AP1_sigma"/>
</dbReference>
<proteinExistence type="inferred from homology"/>
<dbReference type="PANTHER" id="PTHR11753">
    <property type="entry name" value="ADAPTOR COMPLEXES SMALL SUBUNIT FAMILY"/>
    <property type="match status" value="1"/>
</dbReference>
<dbReference type="RefSeq" id="XP_003645243.1">
    <property type="nucleotide sequence ID" value="XM_003645195.1"/>
</dbReference>
<evidence type="ECO:0000256" key="1">
    <source>
        <dbReference type="ARBA" id="ARBA00004555"/>
    </source>
</evidence>
<name>G8JPF9_ERECY</name>
<evidence type="ECO:0000259" key="10">
    <source>
        <dbReference type="Pfam" id="PF01217"/>
    </source>
</evidence>
<evidence type="ECO:0000256" key="2">
    <source>
        <dbReference type="ARBA" id="ARBA00004640"/>
    </source>
</evidence>
<evidence type="ECO:0000256" key="8">
    <source>
        <dbReference type="ARBA" id="ARBA00023329"/>
    </source>
</evidence>
<gene>
    <name evidence="11" type="ordered locus">Ecym_2724</name>
</gene>
<dbReference type="InParanoid" id="G8JPF9"/>
<dbReference type="Gene3D" id="3.30.450.60">
    <property type="match status" value="1"/>
</dbReference>
<dbReference type="OrthoDB" id="371463at2759"/>
<dbReference type="InterPro" id="IPR022775">
    <property type="entry name" value="AP_mu_sigma_su"/>
</dbReference>
<dbReference type="Pfam" id="PF01217">
    <property type="entry name" value="Clat_adaptor_s"/>
    <property type="match status" value="1"/>
</dbReference>
<dbReference type="GO" id="GO:0035615">
    <property type="term" value="F:clathrin adaptor activity"/>
    <property type="evidence" value="ECO:0007669"/>
    <property type="project" value="InterPro"/>
</dbReference>
<dbReference type="FunCoup" id="G8JPF9">
    <property type="interactions" value="406"/>
</dbReference>
<evidence type="ECO:0000256" key="6">
    <source>
        <dbReference type="ARBA" id="ARBA00023034"/>
    </source>
</evidence>
<dbReference type="Proteomes" id="UP000006790">
    <property type="component" value="Chromosome 2"/>
</dbReference>
<reference evidence="12" key="1">
    <citation type="journal article" date="2012" name="G3 (Bethesda)">
        <title>Pichia sorbitophila, an interspecies yeast hybrid reveals early steps of genome resolution following polyploidization.</title>
        <authorList>
            <person name="Leh Louis V."/>
            <person name="Despons L."/>
            <person name="Friedrich A."/>
            <person name="Martin T."/>
            <person name="Durrens P."/>
            <person name="Casaregola S."/>
            <person name="Neuveglise C."/>
            <person name="Fairhead C."/>
            <person name="Marck C."/>
            <person name="Cruz J.A."/>
            <person name="Straub M.L."/>
            <person name="Kugler V."/>
            <person name="Sacerdot C."/>
            <person name="Uzunov Z."/>
            <person name="Thierry A."/>
            <person name="Weiss S."/>
            <person name="Bleykasten C."/>
            <person name="De Montigny J."/>
            <person name="Jacques N."/>
            <person name="Jung P."/>
            <person name="Lemaire M."/>
            <person name="Mallet S."/>
            <person name="Morel G."/>
            <person name="Richard G.F."/>
            <person name="Sarkar A."/>
            <person name="Savel G."/>
            <person name="Schacherer J."/>
            <person name="Seret M.L."/>
            <person name="Talla E."/>
            <person name="Samson G."/>
            <person name="Jubin C."/>
            <person name="Poulain J."/>
            <person name="Vacherie B."/>
            <person name="Barbe V."/>
            <person name="Pelletier E."/>
            <person name="Sherman D.J."/>
            <person name="Westhof E."/>
            <person name="Weissenbach J."/>
            <person name="Baret P.V."/>
            <person name="Wincker P."/>
            <person name="Gaillardin C."/>
            <person name="Dujon B."/>
            <person name="Souciet J.L."/>
        </authorList>
    </citation>
    <scope>NUCLEOTIDE SEQUENCE [LARGE SCALE GENOMIC DNA]</scope>
    <source>
        <strain evidence="12">CBS 270.75 / DBVPG 7215 / KCTC 17166 / NRRL Y-17582</strain>
    </source>
</reference>
<keyword evidence="6" id="KW-0333">Golgi apparatus</keyword>
<dbReference type="GO" id="GO:0030121">
    <property type="term" value="C:AP-1 adaptor complex"/>
    <property type="evidence" value="ECO:0007669"/>
    <property type="project" value="EnsemblFungi"/>
</dbReference>
<accession>G8JPF9</accession>
<dbReference type="InterPro" id="IPR016635">
    <property type="entry name" value="AP_complex_ssu"/>
</dbReference>
<dbReference type="OMA" id="KAYHILD"/>
<dbReference type="GO" id="GO:0006896">
    <property type="term" value="P:Golgi to vacuole transport"/>
    <property type="evidence" value="ECO:0007669"/>
    <property type="project" value="EnsemblFungi"/>
</dbReference>
<dbReference type="AlphaFoldDB" id="G8JPF9"/>
<dbReference type="eggNOG" id="KOG0934">
    <property type="taxonomic scope" value="Eukaryota"/>
</dbReference>
<dbReference type="HOGENOM" id="CLU_061221_0_0_1"/>
<evidence type="ECO:0000313" key="12">
    <source>
        <dbReference type="Proteomes" id="UP000006790"/>
    </source>
</evidence>
<comment type="subcellular location">
    <subcellularLocation>
        <location evidence="2">Cytoplasmic vesicle</location>
        <location evidence="2">Clathrin-coated vesicle membrane</location>
    </subcellularLocation>
    <subcellularLocation>
        <location evidence="1">Golgi apparatus</location>
    </subcellularLocation>
</comment>
<dbReference type="FunFam" id="3.30.450.60:FF:000007">
    <property type="entry name" value="AP complex subunit sigma"/>
    <property type="match status" value="1"/>
</dbReference>
<evidence type="ECO:0000256" key="9">
    <source>
        <dbReference type="PIRNR" id="PIRNR015588"/>
    </source>
</evidence>
<evidence type="ECO:0000256" key="5">
    <source>
        <dbReference type="ARBA" id="ARBA00022927"/>
    </source>
</evidence>
<dbReference type="EMBL" id="CP002498">
    <property type="protein sequence ID" value="AET38426.1"/>
    <property type="molecule type" value="Genomic_DNA"/>
</dbReference>
<organism evidence="11 12">
    <name type="scientific">Eremothecium cymbalariae (strain CBS 270.75 / DBVPG 7215 / KCTC 17166 / NRRL Y-17582)</name>
    <name type="common">Yeast</name>
    <dbReference type="NCBI Taxonomy" id="931890"/>
    <lineage>
        <taxon>Eukaryota</taxon>
        <taxon>Fungi</taxon>
        <taxon>Dikarya</taxon>
        <taxon>Ascomycota</taxon>
        <taxon>Saccharomycotina</taxon>
        <taxon>Saccharomycetes</taxon>
        <taxon>Saccharomycetales</taxon>
        <taxon>Saccharomycetaceae</taxon>
        <taxon>Eremothecium</taxon>
    </lineage>
</organism>
<dbReference type="KEGG" id="erc:Ecym_2724"/>
<keyword evidence="8" id="KW-0968">Cytoplasmic vesicle</keyword>
<evidence type="ECO:0000313" key="11">
    <source>
        <dbReference type="EMBL" id="AET38426.1"/>
    </source>
</evidence>
<protein>
    <recommendedName>
        <fullName evidence="9">AP complex subunit sigma</fullName>
    </recommendedName>
</protein>
<keyword evidence="5 9" id="KW-0653">Protein transport</keyword>
<dbReference type="SUPFAM" id="SSF64356">
    <property type="entry name" value="SNARE-like"/>
    <property type="match status" value="1"/>
</dbReference>